<evidence type="ECO:0000256" key="6">
    <source>
        <dbReference type="RuleBase" id="RU003684"/>
    </source>
</evidence>
<dbReference type="InterPro" id="IPR023696">
    <property type="entry name" value="Ureohydrolase_dom_sf"/>
</dbReference>
<dbReference type="PRINTS" id="PR00116">
    <property type="entry name" value="ARGINASE"/>
</dbReference>
<comment type="caution">
    <text evidence="7">The sequence shown here is derived from an EMBL/GenBank/DDBJ whole genome shotgun (WGS) entry which is preliminary data.</text>
</comment>
<dbReference type="InterPro" id="IPR005925">
    <property type="entry name" value="Agmatinase-rel"/>
</dbReference>
<keyword evidence="8" id="KW-1185">Reference proteome</keyword>
<dbReference type="InterPro" id="IPR006035">
    <property type="entry name" value="Ureohydrolase"/>
</dbReference>
<keyword evidence="3 6" id="KW-0378">Hydrolase</keyword>
<feature type="binding site" evidence="5">
    <location>
        <position position="153"/>
    </location>
    <ligand>
        <name>Mn(2+)</name>
        <dbReference type="ChEBI" id="CHEBI:29035"/>
        <label>1</label>
    </ligand>
</feature>
<dbReference type="Proteomes" id="UP000484015">
    <property type="component" value="Unassembled WGS sequence"/>
</dbReference>
<dbReference type="GO" id="GO:0046872">
    <property type="term" value="F:metal ion binding"/>
    <property type="evidence" value="ECO:0007669"/>
    <property type="project" value="UniProtKB-KW"/>
</dbReference>
<dbReference type="SUPFAM" id="SSF52768">
    <property type="entry name" value="Arginase/deacetylase"/>
    <property type="match status" value="1"/>
</dbReference>
<keyword evidence="4 5" id="KW-0464">Manganese</keyword>
<evidence type="ECO:0000256" key="2">
    <source>
        <dbReference type="ARBA" id="ARBA00022723"/>
    </source>
</evidence>
<dbReference type="Gene3D" id="3.40.800.10">
    <property type="entry name" value="Ureohydrolase domain"/>
    <property type="match status" value="1"/>
</dbReference>
<dbReference type="NCBIfam" id="NF002564">
    <property type="entry name" value="PRK02190.1"/>
    <property type="match status" value="1"/>
</dbReference>
<dbReference type="AlphaFoldDB" id="A0A6L6Q112"/>
<dbReference type="GO" id="GO:0008783">
    <property type="term" value="F:agmatinase activity"/>
    <property type="evidence" value="ECO:0007669"/>
    <property type="project" value="UniProtKB-EC"/>
</dbReference>
<feature type="binding site" evidence="5">
    <location>
        <position position="242"/>
    </location>
    <ligand>
        <name>Mn(2+)</name>
        <dbReference type="ChEBI" id="CHEBI:29035"/>
        <label>1</label>
    </ligand>
</feature>
<evidence type="ECO:0000256" key="1">
    <source>
        <dbReference type="ARBA" id="ARBA00009227"/>
    </source>
</evidence>
<dbReference type="PROSITE" id="PS51409">
    <property type="entry name" value="ARGINASE_2"/>
    <property type="match status" value="1"/>
</dbReference>
<dbReference type="OrthoDB" id="9789727at2"/>
<comment type="cofactor">
    <cofactor evidence="5">
        <name>Mn(2+)</name>
        <dbReference type="ChEBI" id="CHEBI:29035"/>
    </cofactor>
    <text evidence="5">Binds 2 manganese ions per subunit.</text>
</comment>
<dbReference type="EC" id="3.5.3.11" evidence="7"/>
<accession>A0A6L6Q112</accession>
<dbReference type="EMBL" id="WNLA01000007">
    <property type="protein sequence ID" value="MTW03031.1"/>
    <property type="molecule type" value="Genomic_DNA"/>
</dbReference>
<organism evidence="7 8">
    <name type="scientific">Pseudoduganella ginsengisoli</name>
    <dbReference type="NCBI Taxonomy" id="1462440"/>
    <lineage>
        <taxon>Bacteria</taxon>
        <taxon>Pseudomonadati</taxon>
        <taxon>Pseudomonadota</taxon>
        <taxon>Betaproteobacteria</taxon>
        <taxon>Burkholderiales</taxon>
        <taxon>Oxalobacteraceae</taxon>
        <taxon>Telluria group</taxon>
        <taxon>Pseudoduganella</taxon>
    </lineage>
</organism>
<reference evidence="7 8" key="1">
    <citation type="submission" date="2019-11" db="EMBL/GenBank/DDBJ databases">
        <title>Type strains purchased from KCTC, JCM and DSMZ.</title>
        <authorList>
            <person name="Lu H."/>
        </authorList>
    </citation>
    <scope>NUCLEOTIDE SEQUENCE [LARGE SCALE GENOMIC DNA]</scope>
    <source>
        <strain evidence="7 8">KCTC 42409</strain>
    </source>
</reference>
<proteinExistence type="inferred from homology"/>
<feature type="binding site" evidence="5">
    <location>
        <position position="244"/>
    </location>
    <ligand>
        <name>Mn(2+)</name>
        <dbReference type="ChEBI" id="CHEBI:29035"/>
        <label>1</label>
    </ligand>
</feature>
<dbReference type="RefSeq" id="WP_155439414.1">
    <property type="nucleotide sequence ID" value="NZ_WNLA01000007.1"/>
</dbReference>
<evidence type="ECO:0000256" key="4">
    <source>
        <dbReference type="ARBA" id="ARBA00023211"/>
    </source>
</evidence>
<dbReference type="GO" id="GO:0033389">
    <property type="term" value="P:putrescine biosynthetic process from arginine, via agmatine"/>
    <property type="evidence" value="ECO:0007669"/>
    <property type="project" value="TreeGrafter"/>
</dbReference>
<keyword evidence="2 5" id="KW-0479">Metal-binding</keyword>
<comment type="similarity">
    <text evidence="1">Belongs to the arginase family. Agmatinase subfamily.</text>
</comment>
<feature type="binding site" evidence="5">
    <location>
        <position position="151"/>
    </location>
    <ligand>
        <name>Mn(2+)</name>
        <dbReference type="ChEBI" id="CHEBI:29035"/>
        <label>1</label>
    </ligand>
</feature>
<dbReference type="PIRSF" id="PIRSF036979">
    <property type="entry name" value="Arginase"/>
    <property type="match status" value="1"/>
</dbReference>
<dbReference type="InterPro" id="IPR020855">
    <property type="entry name" value="Ureohydrolase_Mn_BS"/>
</dbReference>
<evidence type="ECO:0000313" key="8">
    <source>
        <dbReference type="Proteomes" id="UP000484015"/>
    </source>
</evidence>
<feature type="binding site" evidence="5">
    <location>
        <position position="155"/>
    </location>
    <ligand>
        <name>Mn(2+)</name>
        <dbReference type="ChEBI" id="CHEBI:29035"/>
        <label>1</label>
    </ligand>
</feature>
<evidence type="ECO:0000256" key="3">
    <source>
        <dbReference type="ARBA" id="ARBA00022801"/>
    </source>
</evidence>
<dbReference type="GO" id="GO:0047971">
    <property type="term" value="F:guanidinobutyrase activity"/>
    <property type="evidence" value="ECO:0007669"/>
    <property type="project" value="UniProtKB-ARBA"/>
</dbReference>
<dbReference type="Pfam" id="PF00491">
    <property type="entry name" value="Arginase"/>
    <property type="match status" value="1"/>
</dbReference>
<evidence type="ECO:0000256" key="5">
    <source>
        <dbReference type="PIRSR" id="PIRSR036979-1"/>
    </source>
</evidence>
<dbReference type="FunFam" id="3.40.800.10:FF:000002">
    <property type="entry name" value="Agmatinase"/>
    <property type="match status" value="1"/>
</dbReference>
<protein>
    <submittedName>
        <fullName evidence="7">Agmatinase</fullName>
        <ecNumber evidence="7">3.5.3.11</ecNumber>
    </submittedName>
</protein>
<dbReference type="CDD" id="cd11592">
    <property type="entry name" value="Agmatinase_PAH"/>
    <property type="match status" value="1"/>
</dbReference>
<dbReference type="PANTHER" id="PTHR11358:SF26">
    <property type="entry name" value="GUANIDINO ACID HYDROLASE, MITOCHONDRIAL"/>
    <property type="match status" value="1"/>
</dbReference>
<dbReference type="NCBIfam" id="TIGR01230">
    <property type="entry name" value="agmatinase"/>
    <property type="match status" value="1"/>
</dbReference>
<name>A0A6L6Q112_9BURK</name>
<gene>
    <name evidence="7" type="primary">speB</name>
    <name evidence="7" type="ORF">GM668_13145</name>
</gene>
<dbReference type="PROSITE" id="PS01053">
    <property type="entry name" value="ARGINASE_1"/>
    <property type="match status" value="1"/>
</dbReference>
<feature type="binding site" evidence="5">
    <location>
        <position position="128"/>
    </location>
    <ligand>
        <name>Mn(2+)</name>
        <dbReference type="ChEBI" id="CHEBI:29035"/>
        <label>1</label>
    </ligand>
</feature>
<dbReference type="PANTHER" id="PTHR11358">
    <property type="entry name" value="ARGINASE/AGMATINASE"/>
    <property type="match status" value="1"/>
</dbReference>
<evidence type="ECO:0000313" key="7">
    <source>
        <dbReference type="EMBL" id="MTW03031.1"/>
    </source>
</evidence>
<sequence length="318" mass="34167">MQAQTSLNQPLGGNEMPRSGGIATMMRLPHAPTAEGLDACFVGIPFDLGTSNRTGARFGPRHVRSESVLLRPYNMATRAAPFDSLQVADIGDVAINSYNLHDSIRRIEEAYDGILAHGCIPISLGGDHTVTLPILRAIAKKHGPVALVHVDAHADVNDTMFGEKIAHGTPFRRAVEEGLLQTEYVTQIGLRGTGYEAEDFDWCRKQGFRVVQVEECWNKSLAPLIREIAQRIGDRPVYLSFDVDGIDPAFAPGTGTPEVGGLTVAQGLEIIRGMRGLNIVGADVVEVAPAYDNAGLTSLLAANLAFEALCVLPGVAYR</sequence>